<gene>
    <name evidence="1" type="ORF">ST47_g7240</name>
</gene>
<evidence type="ECO:0000313" key="2">
    <source>
        <dbReference type="Proteomes" id="UP000076837"/>
    </source>
</evidence>
<comment type="caution">
    <text evidence="1">The sequence shown here is derived from an EMBL/GenBank/DDBJ whole genome shotgun (WGS) entry which is preliminary data.</text>
</comment>
<proteinExistence type="predicted"/>
<evidence type="ECO:0000313" key="1">
    <source>
        <dbReference type="EMBL" id="KZM21643.1"/>
    </source>
</evidence>
<protein>
    <submittedName>
        <fullName evidence="1">Uncharacterized protein</fullName>
    </submittedName>
</protein>
<dbReference type="OrthoDB" id="3774725at2759"/>
<reference evidence="1 2" key="1">
    <citation type="journal article" date="2016" name="Sci. Rep.">
        <title>Draft genome sequencing and secretome analysis of fungal phytopathogen Ascochyta rabiei provides insight into the necrotrophic effector repertoire.</title>
        <authorList>
            <person name="Verma S."/>
            <person name="Gazara R.K."/>
            <person name="Nizam S."/>
            <person name="Parween S."/>
            <person name="Chattopadhyay D."/>
            <person name="Verma P.K."/>
        </authorList>
    </citation>
    <scope>NUCLEOTIDE SEQUENCE [LARGE SCALE GENOMIC DNA]</scope>
    <source>
        <strain evidence="1 2">ArDII</strain>
    </source>
</reference>
<accession>A0A163B9P7</accession>
<organism evidence="1 2">
    <name type="scientific">Didymella rabiei</name>
    <name type="common">Chickpea ascochyta blight fungus</name>
    <name type="synonym">Mycosphaerella rabiei</name>
    <dbReference type="NCBI Taxonomy" id="5454"/>
    <lineage>
        <taxon>Eukaryota</taxon>
        <taxon>Fungi</taxon>
        <taxon>Dikarya</taxon>
        <taxon>Ascomycota</taxon>
        <taxon>Pezizomycotina</taxon>
        <taxon>Dothideomycetes</taxon>
        <taxon>Pleosporomycetidae</taxon>
        <taxon>Pleosporales</taxon>
        <taxon>Pleosporineae</taxon>
        <taxon>Didymellaceae</taxon>
        <taxon>Ascochyta</taxon>
    </lineage>
</organism>
<sequence length="228" mass="26260">MFPYIHVHPFDNFGTLQHSFDSVRQRADALHVENVALRSQVQVLSGRISSLETENTQLRSMVTGIPPPPPASDVYTTEIENVIQLPVALKSLAIMQNHFRYQGTLRQCSTLGCNRYAFDQTCFREGHIAWCRTHNRIITRTYTSCSVRLEARGDCSPLYWEPSSNWEEIVACAFRDGKIGRKDLPTDVLDRLLYPQIHPISQRTGPPIHPPQARYLHDNFSYTMFRKR</sequence>
<name>A0A163B9P7_DIDRA</name>
<keyword evidence="2" id="KW-1185">Reference proteome</keyword>
<dbReference type="AlphaFoldDB" id="A0A163B9P7"/>
<dbReference type="EMBL" id="JYNV01000242">
    <property type="protein sequence ID" value="KZM21643.1"/>
    <property type="molecule type" value="Genomic_DNA"/>
</dbReference>
<dbReference type="Proteomes" id="UP000076837">
    <property type="component" value="Unassembled WGS sequence"/>
</dbReference>